<dbReference type="Pfam" id="PF13538">
    <property type="entry name" value="UvrD_C_2"/>
    <property type="match status" value="1"/>
</dbReference>
<sequence>MFHYLESDDTLTCPFCQTVYYFNNAKIRSAYRNQPSQPSQVICRCIQCELHNPSYPYRMPSNFTPNAEQAEIISNLYQQLVITSHTQDADELFLLEGQAGTGKTSTIMHLFSYPEFQQMKICFSCPTNKALNVMMERVSKQDDDPDHEHEKSVPIGGHGCQSEHSNPDGQEEEGQNRSFLTVFKLTESRTSIGADGRTSFQLNEESTRLPYDIVVIDEVSMMEEKQVETILKIVSRMKTNMLNGLIGCHVPSIIFLGDSGQLPPVSETSSPIFNPAFQHRHHIQKMKLSCIMRSRNHNQLTDLFCDFRQLILPTDASVSWSEQDVPWVDLKKHQSQGPDVRHFNQQEPWLDRYVEMFQTNSNSKVSTSAPIILVYTNAEGDSLNQICRQRIFNGPTEQYVPGELVIFKTFYNVNRMKSLTPNARSKSPYYIKFFTSEQLLVTRVQSTRYTIAPLNLQSLVSSVKIVDKLSPWVSRKVSQHASQSMTSEIQELLSDAVVDSLTGLIKSTQPLLDAHLNRIYATIKRLSRAYHVNELYFNDPDKIDPHDTDPATAHLTVIAADSLDDYTSHCETIRTLLIREYRSLTHSVSTRPAYLLLVEYLFQLIWRQYYYRSYVWPFAQITYGYAITIYKSQGSTYENIFVDIPNILGCKKVEESVKSRSLYTAISRAAHTINIYHHKVILTPTPTSSLVCQECHQSSLASQFSSINWTIDRPCANRILSKIRPMEIYETSSPSASLIVSDKYQNLYLIPLADYHGEHHINDVYQYLIEHHLLRPESLRYQYSNVMLAKQVSHMCKTN</sequence>
<feature type="domain" description="UvrD-like helicase C-terminal" evidence="2">
    <location>
        <begin position="623"/>
        <end position="675"/>
    </location>
</feature>
<proteinExistence type="predicted"/>
<protein>
    <recommendedName>
        <fullName evidence="2">UvrD-like helicase C-terminal domain-containing protein</fullName>
    </recommendedName>
</protein>
<evidence type="ECO:0000259" key="2">
    <source>
        <dbReference type="Pfam" id="PF13538"/>
    </source>
</evidence>
<name>A0A6C0BKN9_9ZZZZ</name>
<feature type="region of interest" description="Disordered" evidence="1">
    <location>
        <begin position="139"/>
        <end position="176"/>
    </location>
</feature>
<organism evidence="3">
    <name type="scientific">viral metagenome</name>
    <dbReference type="NCBI Taxonomy" id="1070528"/>
    <lineage>
        <taxon>unclassified sequences</taxon>
        <taxon>metagenomes</taxon>
        <taxon>organismal metagenomes</taxon>
    </lineage>
</organism>
<dbReference type="InterPro" id="IPR027785">
    <property type="entry name" value="UvrD-like_helicase_C"/>
</dbReference>
<dbReference type="EMBL" id="MN739183">
    <property type="protein sequence ID" value="QHS92620.1"/>
    <property type="molecule type" value="Genomic_DNA"/>
</dbReference>
<dbReference type="AlphaFoldDB" id="A0A6C0BKN9"/>
<feature type="compositionally biased region" description="Basic and acidic residues" evidence="1">
    <location>
        <begin position="139"/>
        <end position="152"/>
    </location>
</feature>
<reference evidence="3" key="1">
    <citation type="journal article" date="2020" name="Nature">
        <title>Giant virus diversity and host interactions through global metagenomics.</title>
        <authorList>
            <person name="Schulz F."/>
            <person name="Roux S."/>
            <person name="Paez-Espino D."/>
            <person name="Jungbluth S."/>
            <person name="Walsh D.A."/>
            <person name="Denef V.J."/>
            <person name="McMahon K.D."/>
            <person name="Konstantinidis K.T."/>
            <person name="Eloe-Fadrosh E.A."/>
            <person name="Kyrpides N.C."/>
            <person name="Woyke T."/>
        </authorList>
    </citation>
    <scope>NUCLEOTIDE SEQUENCE</scope>
    <source>
        <strain evidence="3">GVMAG-M-3300014204-73</strain>
    </source>
</reference>
<dbReference type="Gene3D" id="3.40.50.300">
    <property type="entry name" value="P-loop containing nucleotide triphosphate hydrolases"/>
    <property type="match status" value="2"/>
</dbReference>
<dbReference type="Pfam" id="PF13245">
    <property type="entry name" value="AAA_19"/>
    <property type="match status" value="1"/>
</dbReference>
<dbReference type="InterPro" id="IPR027417">
    <property type="entry name" value="P-loop_NTPase"/>
</dbReference>
<dbReference type="SUPFAM" id="SSF52540">
    <property type="entry name" value="P-loop containing nucleoside triphosphate hydrolases"/>
    <property type="match status" value="1"/>
</dbReference>
<evidence type="ECO:0000313" key="3">
    <source>
        <dbReference type="EMBL" id="QHS92620.1"/>
    </source>
</evidence>
<accession>A0A6C0BKN9</accession>
<evidence type="ECO:0000256" key="1">
    <source>
        <dbReference type="SAM" id="MobiDB-lite"/>
    </source>
</evidence>
<dbReference type="CDD" id="cd18809">
    <property type="entry name" value="SF1_C_RecD"/>
    <property type="match status" value="1"/>
</dbReference>